<proteinExistence type="predicted"/>
<dbReference type="AlphaFoldDB" id="A0A4R8M0Q1"/>
<keyword evidence="2" id="KW-0812">Transmembrane</keyword>
<evidence type="ECO:0000256" key="2">
    <source>
        <dbReference type="SAM" id="Phobius"/>
    </source>
</evidence>
<comment type="caution">
    <text evidence="3">The sequence shown here is derived from an EMBL/GenBank/DDBJ whole genome shotgun (WGS) entry which is preliminary data.</text>
</comment>
<feature type="transmembrane region" description="Helical" evidence="2">
    <location>
        <begin position="12"/>
        <end position="29"/>
    </location>
</feature>
<dbReference type="OrthoDB" id="9002313at2"/>
<accession>A0A4R8M0Q1</accession>
<dbReference type="Proteomes" id="UP000295509">
    <property type="component" value="Unassembled WGS sequence"/>
</dbReference>
<gene>
    <name evidence="3" type="ORF">BX592_104105</name>
</gene>
<evidence type="ECO:0000313" key="3">
    <source>
        <dbReference type="EMBL" id="TDY52823.1"/>
    </source>
</evidence>
<keyword evidence="2" id="KW-1133">Transmembrane helix</keyword>
<protein>
    <submittedName>
        <fullName evidence="3">Uncharacterized protein</fullName>
    </submittedName>
</protein>
<feature type="transmembrane region" description="Helical" evidence="2">
    <location>
        <begin position="106"/>
        <end position="129"/>
    </location>
</feature>
<evidence type="ECO:0000313" key="4">
    <source>
        <dbReference type="Proteomes" id="UP000295509"/>
    </source>
</evidence>
<evidence type="ECO:0000256" key="1">
    <source>
        <dbReference type="SAM" id="MobiDB-lite"/>
    </source>
</evidence>
<keyword evidence="2" id="KW-0472">Membrane</keyword>
<sequence>MVGRHKNRWLRRWLVAIVFWSVPVGIVAVREIQEEMAYNTVDLNNALTSWQFTDAQRAAGAPARCHGTPDDARAARCPADVLAANAPRQQEAIDEYNLRRKTLASYLWHAFVGYWVVPAATLFVIGTLIGGIRRALRRPPVQHTAPDSAQGPAKHQAHH</sequence>
<dbReference type="EMBL" id="SORE01000004">
    <property type="protein sequence ID" value="TDY52823.1"/>
    <property type="molecule type" value="Genomic_DNA"/>
</dbReference>
<feature type="region of interest" description="Disordered" evidence="1">
    <location>
        <begin position="140"/>
        <end position="159"/>
    </location>
</feature>
<keyword evidence="4" id="KW-1185">Reference proteome</keyword>
<organism evidence="3 4">
    <name type="scientific">Paraburkholderia rhizosphaerae</name>
    <dbReference type="NCBI Taxonomy" id="480658"/>
    <lineage>
        <taxon>Bacteria</taxon>
        <taxon>Pseudomonadati</taxon>
        <taxon>Pseudomonadota</taxon>
        <taxon>Betaproteobacteria</taxon>
        <taxon>Burkholderiales</taxon>
        <taxon>Burkholderiaceae</taxon>
        <taxon>Paraburkholderia</taxon>
    </lineage>
</organism>
<dbReference type="RefSeq" id="WP_134190855.1">
    <property type="nucleotide sequence ID" value="NZ_JBHLUW010000002.1"/>
</dbReference>
<reference evidence="3 4" key="1">
    <citation type="submission" date="2019-03" db="EMBL/GenBank/DDBJ databases">
        <title>Genomic Encyclopedia of Type Strains, Phase III (KMG-III): the genomes of soil and plant-associated and newly described type strains.</title>
        <authorList>
            <person name="Whitman W."/>
        </authorList>
    </citation>
    <scope>NUCLEOTIDE SEQUENCE [LARGE SCALE GENOMIC DNA]</scope>
    <source>
        <strain evidence="3 4">LMG 29544</strain>
    </source>
</reference>
<name>A0A4R8M0Q1_9BURK</name>